<dbReference type="PANTHER" id="PTHR10877">
    <property type="entry name" value="POLYCYSTIN FAMILY MEMBER"/>
    <property type="match status" value="1"/>
</dbReference>
<dbReference type="AlphaFoldDB" id="A0A5E4NGM5"/>
<comment type="subcellular location">
    <subcellularLocation>
        <location evidence="1">Membrane</location>
        <topology evidence="1">Multi-pass membrane protein</topology>
    </subcellularLocation>
</comment>
<feature type="transmembrane region" description="Helical" evidence="6">
    <location>
        <begin position="174"/>
        <end position="192"/>
    </location>
</feature>
<feature type="transmembrane region" description="Helical" evidence="6">
    <location>
        <begin position="502"/>
        <end position="519"/>
    </location>
</feature>
<feature type="domain" description="Polycystin" evidence="7">
    <location>
        <begin position="289"/>
        <end position="388"/>
    </location>
</feature>
<organism evidence="8 9">
    <name type="scientific">Cinara cedri</name>
    <dbReference type="NCBI Taxonomy" id="506608"/>
    <lineage>
        <taxon>Eukaryota</taxon>
        <taxon>Metazoa</taxon>
        <taxon>Ecdysozoa</taxon>
        <taxon>Arthropoda</taxon>
        <taxon>Hexapoda</taxon>
        <taxon>Insecta</taxon>
        <taxon>Pterygota</taxon>
        <taxon>Neoptera</taxon>
        <taxon>Paraneoptera</taxon>
        <taxon>Hemiptera</taxon>
        <taxon>Sternorrhyncha</taxon>
        <taxon>Aphidomorpha</taxon>
        <taxon>Aphidoidea</taxon>
        <taxon>Aphididae</taxon>
        <taxon>Lachninae</taxon>
        <taxon>Cinara</taxon>
    </lineage>
</organism>
<feature type="transmembrane region" description="Helical" evidence="6">
    <location>
        <begin position="36"/>
        <end position="59"/>
    </location>
</feature>
<reference evidence="8 9" key="1">
    <citation type="submission" date="2019-08" db="EMBL/GenBank/DDBJ databases">
        <authorList>
            <person name="Alioto T."/>
            <person name="Alioto T."/>
            <person name="Gomez Garrido J."/>
        </authorList>
    </citation>
    <scope>NUCLEOTIDE SEQUENCE [LARGE SCALE GENOMIC DNA]</scope>
</reference>
<feature type="transmembrane region" description="Helical" evidence="6">
    <location>
        <begin position="594"/>
        <end position="617"/>
    </location>
</feature>
<dbReference type="GO" id="GO:0005262">
    <property type="term" value="F:calcium channel activity"/>
    <property type="evidence" value="ECO:0007669"/>
    <property type="project" value="TreeGrafter"/>
</dbReference>
<dbReference type="GO" id="GO:0016020">
    <property type="term" value="C:membrane"/>
    <property type="evidence" value="ECO:0007669"/>
    <property type="project" value="UniProtKB-SubCell"/>
</dbReference>
<feature type="transmembrane region" description="Helical" evidence="6">
    <location>
        <begin position="71"/>
        <end position="99"/>
    </location>
</feature>
<evidence type="ECO:0000259" key="7">
    <source>
        <dbReference type="Pfam" id="PF20519"/>
    </source>
</evidence>
<keyword evidence="5 6" id="KW-0472">Membrane</keyword>
<dbReference type="OrthoDB" id="5322100at2759"/>
<evidence type="ECO:0000256" key="4">
    <source>
        <dbReference type="ARBA" id="ARBA00022989"/>
    </source>
</evidence>
<comment type="similarity">
    <text evidence="2">Belongs to the polycystin family.</text>
</comment>
<sequence length="624" mass="72202">MLETLWRKLLFMLVKKKSYLPAQTEVKFIKNTKINYWLITGWTLCVLVYVISCVLIISHGLKIGQVKSSHWLMSIIISLIQDALFVEPLLIIISSCVLYKFNQQQNIITGYQIKLANYRKNTRNQLRNVRLVRSIRESRNKYVYNPFSQADVEVLRNKQNNQTWIKHFRNHSTTCLLTFLISFCCIGALYSFDSPMHIIYANNINKLFLKNIVQSNTMDLEMLKTFLTTSLTGPLQMQEYYNGIPIANISKANFNENNRRGWYNLYNSKLINGGIRLLQNRITTVNTLKIDVGNYKEGWKEISKMNNITAWMYRSIPVIKYFGLWFPEAHNSGFMLDLTGELSEYRKKLNTHLENGWLDNRTRNLVVEFQTYTPNIDCITVFKIQFQTTSGLLFTVNNVVYSIPSNSIFVSWITYAFTLGFMIAFAITAMRLTRSVLFMVYNYDVSRFWTTYECVMLAIVLCTTFTVAGRWRLMEQAGEQYAAFKETEFVTNVTDMCRAHEHITALVVLVGIMALFRVFRLATYRKRVPYVERTLHSASGPVAAIAAYALIVTFGMWYCAPRIANSVHGFFNVFVLGRNAFNHGIPWWSRHVTIATTVTVFLLFNAAVVSIITKYYIISKTISG</sequence>
<name>A0A5E4NGM5_9HEMI</name>
<feature type="transmembrane region" description="Helical" evidence="6">
    <location>
        <begin position="451"/>
        <end position="471"/>
    </location>
</feature>
<dbReference type="Proteomes" id="UP000325440">
    <property type="component" value="Unassembled WGS sequence"/>
</dbReference>
<evidence type="ECO:0000313" key="9">
    <source>
        <dbReference type="Proteomes" id="UP000325440"/>
    </source>
</evidence>
<gene>
    <name evidence="8" type="ORF">CINCED_3A003403</name>
</gene>
<protein>
    <submittedName>
        <fullName evidence="8">Polycystin cation channel, PKD1/PKD2</fullName>
    </submittedName>
</protein>
<evidence type="ECO:0000256" key="3">
    <source>
        <dbReference type="ARBA" id="ARBA00022692"/>
    </source>
</evidence>
<keyword evidence="3 6" id="KW-0812">Transmembrane</keyword>
<dbReference type="EMBL" id="CABPRJ010002376">
    <property type="protein sequence ID" value="VVC44104.1"/>
    <property type="molecule type" value="Genomic_DNA"/>
</dbReference>
<feature type="transmembrane region" description="Helical" evidence="6">
    <location>
        <begin position="540"/>
        <end position="558"/>
    </location>
</feature>
<evidence type="ECO:0000256" key="6">
    <source>
        <dbReference type="SAM" id="Phobius"/>
    </source>
</evidence>
<dbReference type="InterPro" id="IPR051223">
    <property type="entry name" value="Polycystin"/>
</dbReference>
<evidence type="ECO:0000256" key="5">
    <source>
        <dbReference type="ARBA" id="ARBA00023136"/>
    </source>
</evidence>
<keyword evidence="4 6" id="KW-1133">Transmembrane helix</keyword>
<evidence type="ECO:0000256" key="2">
    <source>
        <dbReference type="ARBA" id="ARBA00007200"/>
    </source>
</evidence>
<proteinExistence type="inferred from homology"/>
<evidence type="ECO:0000256" key="1">
    <source>
        <dbReference type="ARBA" id="ARBA00004141"/>
    </source>
</evidence>
<keyword evidence="9" id="KW-1185">Reference proteome</keyword>
<accession>A0A5E4NGM5</accession>
<evidence type="ECO:0000313" key="8">
    <source>
        <dbReference type="EMBL" id="VVC44104.1"/>
    </source>
</evidence>
<feature type="transmembrane region" description="Helical" evidence="6">
    <location>
        <begin position="409"/>
        <end position="430"/>
    </location>
</feature>
<dbReference type="InterPro" id="IPR046791">
    <property type="entry name" value="Polycystin_dom"/>
</dbReference>
<dbReference type="Pfam" id="PF20519">
    <property type="entry name" value="Polycystin_dom"/>
    <property type="match status" value="1"/>
</dbReference>
<dbReference type="GO" id="GO:0050982">
    <property type="term" value="P:detection of mechanical stimulus"/>
    <property type="evidence" value="ECO:0007669"/>
    <property type="project" value="TreeGrafter"/>
</dbReference>
<dbReference type="PANTHER" id="PTHR10877:SF150">
    <property type="entry name" value="REJ DOMAIN-CONTAINING PROTEIN"/>
    <property type="match status" value="1"/>
</dbReference>